<reference evidence="2" key="1">
    <citation type="submission" date="2021-07" db="EMBL/GenBank/DDBJ databases">
        <authorList>
            <person name="Catto M.A."/>
            <person name="Jacobson A."/>
            <person name="Kennedy G."/>
            <person name="Labadie P."/>
            <person name="Hunt B.G."/>
            <person name="Srinivasan R."/>
        </authorList>
    </citation>
    <scope>NUCLEOTIDE SEQUENCE</scope>
    <source>
        <strain evidence="2">PL_HMW_Pooled</strain>
        <tissue evidence="2">Head</tissue>
    </source>
</reference>
<comment type="caution">
    <text evidence="2">The sequence shown here is derived from an EMBL/GenBank/DDBJ whole genome shotgun (WGS) entry which is preliminary data.</text>
</comment>
<evidence type="ECO:0000256" key="1">
    <source>
        <dbReference type="SAM" id="MobiDB-lite"/>
    </source>
</evidence>
<dbReference type="Proteomes" id="UP001219518">
    <property type="component" value="Unassembled WGS sequence"/>
</dbReference>
<dbReference type="EMBL" id="JAHWGI010000546">
    <property type="protein sequence ID" value="KAK3916594.1"/>
    <property type="molecule type" value="Genomic_DNA"/>
</dbReference>
<feature type="compositionally biased region" description="Low complexity" evidence="1">
    <location>
        <begin position="159"/>
        <end position="171"/>
    </location>
</feature>
<proteinExistence type="predicted"/>
<protein>
    <submittedName>
        <fullName evidence="2">Large tegument protein deneddylase</fullName>
    </submittedName>
</protein>
<feature type="region of interest" description="Disordered" evidence="1">
    <location>
        <begin position="1"/>
        <end position="105"/>
    </location>
</feature>
<dbReference type="AlphaFoldDB" id="A0AAE1LFB5"/>
<gene>
    <name evidence="2" type="ORF">KUF71_025708</name>
</gene>
<dbReference type="PANTHER" id="PTHR46579:SF1">
    <property type="entry name" value="F5_8 TYPE C DOMAIN-CONTAINING PROTEIN"/>
    <property type="match status" value="1"/>
</dbReference>
<evidence type="ECO:0000313" key="3">
    <source>
        <dbReference type="Proteomes" id="UP001219518"/>
    </source>
</evidence>
<name>A0AAE1LFB5_9NEOP</name>
<sequence>MDSEDERVHLSPPTSPPRQNFSPPTSPLPLNISPPTSPLMSLLPVNISPPTSPLMPNNSMKTNSSGSSSPSTPRKIRRSHFKLSKSTLLRRQQVSANEESSDEETVAINSVQNVISRLSPSCSTSDVQQEDNTHFESHSSGSSDESSDGSGSGGELYFSACSSSEGGLNSSSEDERSEDSAEDSADSDSVDPLYVGAEVSADEAILKVLQTYITERWTKTSLESVVKLIKSLLPKPNLFPSSGHKLLSKLTELSAYQVINEHFYCSKCQAEKEKQTDVCENCINCVDCANMDETVKQNCECQQTGVFFEFSVEEQIRYMFECRGLSSAIDQYYTHRESKPEGISDITDGNVYVDVKSKLPGKYDVVLMTSSDGVELSSSSKQEMWPILSVPCEVLPNRRSQYMLVSGVYVDKIKPKVNVFFKPFVNSLKYIYNKGGISWTHPVSKRSMKSQVVSPVVCADAPAKAIILNVKNHNHRFGCNFCEQKAVRVEVPPDENSAQPKRNRKQNKVKQKVTLRRFVYNDEKASLRTGERMSQQAQLAELRQKSRKGVIGHSIVSELPHFNPATSLCAEYLHVVLLGVVKYFLNIMCNVRGPWFIGNSIKSIDQFIKTIKVPDFIKRLPRGLRDVKYFKGSELRSFLLFYSLPALQPYLRNQYFQHWMLLVEGIYLLLKESVSGNDLEAANVMLRCFVRDIGVLYHNRFYTYNVHNLLHLCDLVKRWGNLWATSAFPFESFNGFITSHVHGTKHLGKELLNNIRIIQSTKIFEMSMQMKRNISRKDVEICSSKLHFDLSDRETGVLHAKEMFSFDIFDRVKVRSEVFTSKYYDKNVKRANSIVQFKHQDTDILYGEILHFIQNSEELFALIDKFKVKHTDIFYFEESLYQIKHLIPVENSGDLLVVPVTCLLTKVIKAGKYLCIRPNPYEINL</sequence>
<feature type="compositionally biased region" description="Polar residues" evidence="1">
    <location>
        <begin position="84"/>
        <end position="98"/>
    </location>
</feature>
<evidence type="ECO:0000313" key="2">
    <source>
        <dbReference type="EMBL" id="KAK3916594.1"/>
    </source>
</evidence>
<dbReference type="PANTHER" id="PTHR46579">
    <property type="entry name" value="F5/8 TYPE C DOMAIN-CONTAINING PROTEIN-RELATED"/>
    <property type="match status" value="1"/>
</dbReference>
<feature type="compositionally biased region" description="Basic residues" evidence="1">
    <location>
        <begin position="74"/>
        <end position="83"/>
    </location>
</feature>
<reference evidence="2" key="2">
    <citation type="journal article" date="2023" name="BMC Genomics">
        <title>Pest status, molecular evolution, and epigenetic factors derived from the genome assembly of Frankliniella fusca, a thysanopteran phytovirus vector.</title>
        <authorList>
            <person name="Catto M.A."/>
            <person name="Labadie P.E."/>
            <person name="Jacobson A.L."/>
            <person name="Kennedy G.G."/>
            <person name="Srinivasan R."/>
            <person name="Hunt B.G."/>
        </authorList>
    </citation>
    <scope>NUCLEOTIDE SEQUENCE</scope>
    <source>
        <strain evidence="2">PL_HMW_Pooled</strain>
    </source>
</reference>
<accession>A0AAE1LFB5</accession>
<feature type="region of interest" description="Disordered" evidence="1">
    <location>
        <begin position="119"/>
        <end position="190"/>
    </location>
</feature>
<feature type="compositionally biased region" description="Low complexity" evidence="1">
    <location>
        <begin position="57"/>
        <end position="71"/>
    </location>
</feature>
<keyword evidence="3" id="KW-1185">Reference proteome</keyword>
<organism evidence="2 3">
    <name type="scientific">Frankliniella fusca</name>
    <dbReference type="NCBI Taxonomy" id="407009"/>
    <lineage>
        <taxon>Eukaryota</taxon>
        <taxon>Metazoa</taxon>
        <taxon>Ecdysozoa</taxon>
        <taxon>Arthropoda</taxon>
        <taxon>Hexapoda</taxon>
        <taxon>Insecta</taxon>
        <taxon>Pterygota</taxon>
        <taxon>Neoptera</taxon>
        <taxon>Paraneoptera</taxon>
        <taxon>Thysanoptera</taxon>
        <taxon>Terebrantia</taxon>
        <taxon>Thripoidea</taxon>
        <taxon>Thripidae</taxon>
        <taxon>Frankliniella</taxon>
    </lineage>
</organism>
<feature type="compositionally biased region" description="Acidic residues" evidence="1">
    <location>
        <begin position="175"/>
        <end position="189"/>
    </location>
</feature>